<comment type="caution">
    <text evidence="4">The sequence shown here is derived from an EMBL/GenBank/DDBJ whole genome shotgun (WGS) entry which is preliminary data.</text>
</comment>
<dbReference type="EMBL" id="PKGZ01000003">
    <property type="protein sequence ID" value="PKY91417.1"/>
    <property type="molecule type" value="Genomic_DNA"/>
</dbReference>
<dbReference type="RefSeq" id="WP_060777348.1">
    <property type="nucleotide sequence ID" value="NZ_CP014159.1"/>
</dbReference>
<dbReference type="Gene3D" id="1.10.357.10">
    <property type="entry name" value="Tetracycline Repressor, domain 2"/>
    <property type="match status" value="1"/>
</dbReference>
<evidence type="ECO:0000313" key="4">
    <source>
        <dbReference type="EMBL" id="PKY91417.1"/>
    </source>
</evidence>
<proteinExistence type="predicted"/>
<keyword evidence="1 2" id="KW-0238">DNA-binding</keyword>
<dbReference type="AlphaFoldDB" id="A0A0X8F9B3"/>
<feature type="domain" description="HTH tetR-type" evidence="3">
    <location>
        <begin position="7"/>
        <end position="67"/>
    </location>
</feature>
<dbReference type="InterPro" id="IPR039532">
    <property type="entry name" value="TetR_C_Firmicutes"/>
</dbReference>
<dbReference type="PANTHER" id="PTHR43479:SF7">
    <property type="entry name" value="TETR-FAMILY TRANSCRIPTIONAL REGULATOR"/>
    <property type="match status" value="1"/>
</dbReference>
<dbReference type="Proteomes" id="UP000234775">
    <property type="component" value="Unassembled WGS sequence"/>
</dbReference>
<name>A0A0X8F9B3_9LACT</name>
<protein>
    <submittedName>
        <fullName evidence="4">TetR/AcrR family transcriptional regulator</fullName>
    </submittedName>
</protein>
<dbReference type="InterPro" id="IPR001647">
    <property type="entry name" value="HTH_TetR"/>
</dbReference>
<evidence type="ECO:0000256" key="1">
    <source>
        <dbReference type="ARBA" id="ARBA00023125"/>
    </source>
</evidence>
<evidence type="ECO:0000313" key="5">
    <source>
        <dbReference type="Proteomes" id="UP000234775"/>
    </source>
</evidence>
<accession>A0A0X8F9B3</accession>
<dbReference type="PROSITE" id="PS50977">
    <property type="entry name" value="HTH_TETR_2"/>
    <property type="match status" value="1"/>
</dbReference>
<reference evidence="4 5" key="1">
    <citation type="submission" date="2017-12" db="EMBL/GenBank/DDBJ databases">
        <title>Phylogenetic diversity of female urinary microbiome.</title>
        <authorList>
            <person name="Thomas-White K."/>
            <person name="Wolfe A.J."/>
        </authorList>
    </citation>
    <scope>NUCLEOTIDE SEQUENCE [LARGE SCALE GENOMIC DNA]</scope>
    <source>
        <strain evidence="4 5">UMB0844</strain>
    </source>
</reference>
<gene>
    <name evidence="4" type="ORF">CYJ27_04935</name>
</gene>
<evidence type="ECO:0000256" key="2">
    <source>
        <dbReference type="PROSITE-ProRule" id="PRU00335"/>
    </source>
</evidence>
<feature type="DNA-binding region" description="H-T-H motif" evidence="2">
    <location>
        <begin position="30"/>
        <end position="49"/>
    </location>
</feature>
<dbReference type="InterPro" id="IPR050624">
    <property type="entry name" value="HTH-type_Tx_Regulator"/>
</dbReference>
<dbReference type="PANTHER" id="PTHR43479">
    <property type="entry name" value="ACREF/ENVCD OPERON REPRESSOR-RELATED"/>
    <property type="match status" value="1"/>
</dbReference>
<dbReference type="KEGG" id="acg:AWM71_07475"/>
<dbReference type="Pfam" id="PF14278">
    <property type="entry name" value="TetR_C_8"/>
    <property type="match status" value="1"/>
</dbReference>
<dbReference type="SUPFAM" id="SSF46689">
    <property type="entry name" value="Homeodomain-like"/>
    <property type="match status" value="1"/>
</dbReference>
<sequence length="197" mass="22700">MTKQRNTLTKEKIKNAFCQLLIDKGMDALTVSDISRLADINRGTFYLHYVDKYDLLKKLEDNIIEDLEVILLDEDQLSNTTEPTLFPYQSVYNALAYVKNDFPFIHALASPNGDPMFVTRFKQVLILVFEKKIRSFPNIWQYENTLPSDYAQEILISGIMGIIQLWIKKGGEEPIEQIAQIITKTRHLSADDIAKNI</sequence>
<organism evidence="4 5">
    <name type="scientific">Aerococcus christensenii</name>
    <dbReference type="NCBI Taxonomy" id="87541"/>
    <lineage>
        <taxon>Bacteria</taxon>
        <taxon>Bacillati</taxon>
        <taxon>Bacillota</taxon>
        <taxon>Bacilli</taxon>
        <taxon>Lactobacillales</taxon>
        <taxon>Aerococcaceae</taxon>
        <taxon>Aerococcus</taxon>
    </lineage>
</organism>
<dbReference type="InterPro" id="IPR009057">
    <property type="entry name" value="Homeodomain-like_sf"/>
</dbReference>
<evidence type="ECO:0000259" key="3">
    <source>
        <dbReference type="PROSITE" id="PS50977"/>
    </source>
</evidence>
<dbReference type="GO" id="GO:0003677">
    <property type="term" value="F:DNA binding"/>
    <property type="evidence" value="ECO:0007669"/>
    <property type="project" value="UniProtKB-UniRule"/>
</dbReference>
<dbReference type="Pfam" id="PF00440">
    <property type="entry name" value="TetR_N"/>
    <property type="match status" value="1"/>
</dbReference>
<keyword evidence="5" id="KW-1185">Reference proteome</keyword>